<feature type="compositionally biased region" description="Polar residues" evidence="1">
    <location>
        <begin position="103"/>
        <end position="113"/>
    </location>
</feature>
<dbReference type="AlphaFoldDB" id="A0A518CQL6"/>
<proteinExistence type="predicted"/>
<feature type="compositionally biased region" description="Basic and acidic residues" evidence="1">
    <location>
        <begin position="76"/>
        <end position="92"/>
    </location>
</feature>
<dbReference type="RefSeq" id="WP_144996904.1">
    <property type="nucleotide sequence ID" value="NZ_CP036281.1"/>
</dbReference>
<dbReference type="OrthoDB" id="267771at2"/>
<name>A0A518CQL6_9PLAN</name>
<feature type="compositionally biased region" description="Low complexity" evidence="1">
    <location>
        <begin position="126"/>
        <end position="135"/>
    </location>
</feature>
<evidence type="ECO:0000313" key="2">
    <source>
        <dbReference type="EMBL" id="QDU81505.1"/>
    </source>
</evidence>
<accession>A0A518CQL6</accession>
<dbReference type="KEGG" id="plon:Pla110_32470"/>
<keyword evidence="3" id="KW-1185">Reference proteome</keyword>
<evidence type="ECO:0008006" key="4">
    <source>
        <dbReference type="Google" id="ProtNLM"/>
    </source>
</evidence>
<feature type="region of interest" description="Disordered" evidence="1">
    <location>
        <begin position="76"/>
        <end position="138"/>
    </location>
</feature>
<evidence type="ECO:0000256" key="1">
    <source>
        <dbReference type="SAM" id="MobiDB-lite"/>
    </source>
</evidence>
<organism evidence="2 3">
    <name type="scientific">Polystyrenella longa</name>
    <dbReference type="NCBI Taxonomy" id="2528007"/>
    <lineage>
        <taxon>Bacteria</taxon>
        <taxon>Pseudomonadati</taxon>
        <taxon>Planctomycetota</taxon>
        <taxon>Planctomycetia</taxon>
        <taxon>Planctomycetales</taxon>
        <taxon>Planctomycetaceae</taxon>
        <taxon>Polystyrenella</taxon>
    </lineage>
</organism>
<sequence>MKYHLNLLILGGMLCYFCGCEQNIDTSKYESPASATSAAPVMTPGDLPLSEETEEKAFEKVFPSPEEVEVMQELLPEKQGGKNSGSEDKPNEEPASSEEDSTPDTSQSASSAPLENDEVTSEEVSEQSSSEPTVSAVSIATNIQEESILSREPVMAPRPEAVIELRKIKLLVEENSFKKVGKEKALQISYDDIDLLKVLNMEPVPLDAVDHFPDWLMMLDGQRIRIRGFMYPPFQETGIEKFLLARDNDICCFGRDPKIYDIIRVKLKEGTTTNYIPNRPFDVVGRFHITPEAWDDDKLLKLYQIDEAVIIQK</sequence>
<dbReference type="EMBL" id="CP036281">
    <property type="protein sequence ID" value="QDU81505.1"/>
    <property type="molecule type" value="Genomic_DNA"/>
</dbReference>
<evidence type="ECO:0000313" key="3">
    <source>
        <dbReference type="Proteomes" id="UP000317178"/>
    </source>
</evidence>
<protein>
    <recommendedName>
        <fullName evidence="4">DUF3299 domain-containing protein</fullName>
    </recommendedName>
</protein>
<reference evidence="2 3" key="1">
    <citation type="submission" date="2019-02" db="EMBL/GenBank/DDBJ databases">
        <title>Deep-cultivation of Planctomycetes and their phenomic and genomic characterization uncovers novel biology.</title>
        <authorList>
            <person name="Wiegand S."/>
            <person name="Jogler M."/>
            <person name="Boedeker C."/>
            <person name="Pinto D."/>
            <person name="Vollmers J."/>
            <person name="Rivas-Marin E."/>
            <person name="Kohn T."/>
            <person name="Peeters S.H."/>
            <person name="Heuer A."/>
            <person name="Rast P."/>
            <person name="Oberbeckmann S."/>
            <person name="Bunk B."/>
            <person name="Jeske O."/>
            <person name="Meyerdierks A."/>
            <person name="Storesund J.E."/>
            <person name="Kallscheuer N."/>
            <person name="Luecker S."/>
            <person name="Lage O.M."/>
            <person name="Pohl T."/>
            <person name="Merkel B.J."/>
            <person name="Hornburger P."/>
            <person name="Mueller R.-W."/>
            <person name="Bruemmer F."/>
            <person name="Labrenz M."/>
            <person name="Spormann A.M."/>
            <person name="Op den Camp H."/>
            <person name="Overmann J."/>
            <person name="Amann R."/>
            <person name="Jetten M.S.M."/>
            <person name="Mascher T."/>
            <person name="Medema M.H."/>
            <person name="Devos D.P."/>
            <person name="Kaster A.-K."/>
            <person name="Ovreas L."/>
            <person name="Rohde M."/>
            <person name="Galperin M.Y."/>
            <person name="Jogler C."/>
        </authorList>
    </citation>
    <scope>NUCLEOTIDE SEQUENCE [LARGE SCALE GENOMIC DNA]</scope>
    <source>
        <strain evidence="2 3">Pla110</strain>
    </source>
</reference>
<gene>
    <name evidence="2" type="ORF">Pla110_32470</name>
</gene>
<dbReference type="Gene3D" id="2.40.50.870">
    <property type="entry name" value="Protein of unknown function (DUF3299)"/>
    <property type="match status" value="1"/>
</dbReference>
<dbReference type="Proteomes" id="UP000317178">
    <property type="component" value="Chromosome"/>
</dbReference>
<feature type="compositionally biased region" description="Acidic residues" evidence="1">
    <location>
        <begin position="115"/>
        <end position="125"/>
    </location>
</feature>